<evidence type="ECO:0000313" key="1">
    <source>
        <dbReference type="EMBL" id="QJB00187.1"/>
    </source>
</evidence>
<name>A0A6M3ME46_9ZZZZ</name>
<dbReference type="EMBL" id="MT143684">
    <property type="protein sequence ID" value="QJB00187.1"/>
    <property type="molecule type" value="Genomic_DNA"/>
</dbReference>
<evidence type="ECO:0000313" key="2">
    <source>
        <dbReference type="EMBL" id="QJB03893.1"/>
    </source>
</evidence>
<organism evidence="2">
    <name type="scientific">viral metagenome</name>
    <dbReference type="NCBI Taxonomy" id="1070528"/>
    <lineage>
        <taxon>unclassified sequences</taxon>
        <taxon>metagenomes</taxon>
        <taxon>organismal metagenomes</taxon>
    </lineage>
</organism>
<accession>A0A6M3ME46</accession>
<dbReference type="AlphaFoldDB" id="A0A6M3ME46"/>
<sequence length="132" mass="15410">MDDTEVQSWWDSLHWETKETLVVGRYWRNMSSEEQDEVRHNYMLIRAGVNPIDDVDSGNLLDVVTDLMTRIDDALENIESYIPEFILTEGRAVGDTQVRPDPEREYHPKSSVDSFRDDLKKILKGEFHGLIK</sequence>
<protein>
    <submittedName>
        <fullName evidence="2">Uncharacterized protein</fullName>
    </submittedName>
</protein>
<dbReference type="EMBL" id="MT143865">
    <property type="protein sequence ID" value="QJB03893.1"/>
    <property type="molecule type" value="Genomic_DNA"/>
</dbReference>
<proteinExistence type="predicted"/>
<gene>
    <name evidence="1" type="ORF">MM171A00660_0012</name>
    <name evidence="2" type="ORF">MM171B00538_0007</name>
</gene>
<reference evidence="2" key="1">
    <citation type="submission" date="2020-03" db="EMBL/GenBank/DDBJ databases">
        <title>The deep terrestrial virosphere.</title>
        <authorList>
            <person name="Holmfeldt K."/>
            <person name="Nilsson E."/>
            <person name="Simone D."/>
            <person name="Lopez-Fernandez M."/>
            <person name="Wu X."/>
            <person name="de Brujin I."/>
            <person name="Lundin D."/>
            <person name="Andersson A."/>
            <person name="Bertilsson S."/>
            <person name="Dopson M."/>
        </authorList>
    </citation>
    <scope>NUCLEOTIDE SEQUENCE</scope>
    <source>
        <strain evidence="1">MM171A00660</strain>
        <strain evidence="2">MM171B00538</strain>
    </source>
</reference>